<dbReference type="EMBL" id="JACTNZ010000011">
    <property type="protein sequence ID" value="KAG5523886.1"/>
    <property type="molecule type" value="Genomic_DNA"/>
</dbReference>
<dbReference type="Pfam" id="PF13963">
    <property type="entry name" value="Transpos_assoc"/>
    <property type="match status" value="1"/>
</dbReference>
<accession>A0AAV6I5A0</accession>
<proteinExistence type="predicted"/>
<evidence type="ECO:0000259" key="3">
    <source>
        <dbReference type="Pfam" id="PF13963"/>
    </source>
</evidence>
<feature type="chain" id="PRO_5043708801" description="Transposase-associated domain-containing protein" evidence="2">
    <location>
        <begin position="23"/>
        <end position="467"/>
    </location>
</feature>
<dbReference type="PANTHER" id="PTHR10775">
    <property type="entry name" value="OS08G0208400 PROTEIN"/>
    <property type="match status" value="1"/>
</dbReference>
<evidence type="ECO:0000256" key="2">
    <source>
        <dbReference type="SAM" id="SignalP"/>
    </source>
</evidence>
<feature type="region of interest" description="Disordered" evidence="1">
    <location>
        <begin position="371"/>
        <end position="392"/>
    </location>
</feature>
<gene>
    <name evidence="4" type="ORF">RHGRI_030772</name>
</gene>
<dbReference type="PANTHER" id="PTHR10775:SF182">
    <property type="entry name" value="TRANSPOSON, EN_SPM-LIKE, TRANSPOSASE-ASSOCIATED DOMAIN PROTEIN-RELATED"/>
    <property type="match status" value="1"/>
</dbReference>
<evidence type="ECO:0000313" key="4">
    <source>
        <dbReference type="EMBL" id="KAG5523886.1"/>
    </source>
</evidence>
<protein>
    <recommendedName>
        <fullName evidence="3">Transposase-associated domain-containing protein</fullName>
    </recommendedName>
</protein>
<evidence type="ECO:0000313" key="5">
    <source>
        <dbReference type="Proteomes" id="UP000823749"/>
    </source>
</evidence>
<sequence length="467" mass="53287">MHVKRVNTVVAIWLNTVAISLSHCTNNGKLLRSIKSHTVAVVCLNWEEDGTKNDLHSQLKELIPEQLVLKCRILFRYSSHMFLLGNGGAHIARDKGLDVRLLCFFTLTPMDKSWIEIRNRLDPTYIQGVEKFIEFAYDKKHPDSKIYCPCKKCVNLIFGTRSGVKEHLIINGFNTKYTRWTIHGESLASSSRNESDANQSSYFQDDMIGMVHDAFGVPRQDGGIRDNEELESMGLGPDKETKNFFKLLEDAQRELYPNCKTFTALSFTTHLLHIKVLGGWTDTSYDMLVELLRKAFPVRETLPKSFAEAKKFNEALGFSYEKIDACPKDYDGTAKLTQIPAKQVRHFPLKPALQKLFMSEETSKHMRWHAEGRTNDEDEITCPQAEPYSGQQLDDATYTLDNDVNWVRTDVEGVTVDDDIDGDDYDNVGAEDSDEEEVDYSDEEEDCTDDDDDFEENAEDGDHDKDD</sequence>
<reference evidence="4" key="1">
    <citation type="submission" date="2020-08" db="EMBL/GenBank/DDBJ databases">
        <title>Plant Genome Project.</title>
        <authorList>
            <person name="Zhang R.-G."/>
        </authorList>
    </citation>
    <scope>NUCLEOTIDE SEQUENCE</scope>
    <source>
        <strain evidence="4">WSP0</strain>
        <tissue evidence="4">Leaf</tissue>
    </source>
</reference>
<keyword evidence="5" id="KW-1185">Reference proteome</keyword>
<comment type="caution">
    <text evidence="4">The sequence shown here is derived from an EMBL/GenBank/DDBJ whole genome shotgun (WGS) entry which is preliminary data.</text>
</comment>
<dbReference type="InterPro" id="IPR029480">
    <property type="entry name" value="Transpos_assoc"/>
</dbReference>
<dbReference type="AlphaFoldDB" id="A0AAV6I5A0"/>
<feature type="signal peptide" evidence="2">
    <location>
        <begin position="1"/>
        <end position="22"/>
    </location>
</feature>
<dbReference type="Proteomes" id="UP000823749">
    <property type="component" value="Chromosome 11"/>
</dbReference>
<feature type="region of interest" description="Disordered" evidence="1">
    <location>
        <begin position="415"/>
        <end position="467"/>
    </location>
</feature>
<feature type="domain" description="Transposase-associated" evidence="3">
    <location>
        <begin position="112"/>
        <end position="185"/>
    </location>
</feature>
<feature type="compositionally biased region" description="Acidic residues" evidence="1">
    <location>
        <begin position="415"/>
        <end position="459"/>
    </location>
</feature>
<name>A0AAV6I5A0_9ERIC</name>
<keyword evidence="2" id="KW-0732">Signal</keyword>
<organism evidence="4 5">
    <name type="scientific">Rhododendron griersonianum</name>
    <dbReference type="NCBI Taxonomy" id="479676"/>
    <lineage>
        <taxon>Eukaryota</taxon>
        <taxon>Viridiplantae</taxon>
        <taxon>Streptophyta</taxon>
        <taxon>Embryophyta</taxon>
        <taxon>Tracheophyta</taxon>
        <taxon>Spermatophyta</taxon>
        <taxon>Magnoliopsida</taxon>
        <taxon>eudicotyledons</taxon>
        <taxon>Gunneridae</taxon>
        <taxon>Pentapetalae</taxon>
        <taxon>asterids</taxon>
        <taxon>Ericales</taxon>
        <taxon>Ericaceae</taxon>
        <taxon>Ericoideae</taxon>
        <taxon>Rhodoreae</taxon>
        <taxon>Rhododendron</taxon>
    </lineage>
</organism>
<evidence type="ECO:0000256" key="1">
    <source>
        <dbReference type="SAM" id="MobiDB-lite"/>
    </source>
</evidence>